<accession>A0AAN9RAM3</accession>
<protein>
    <submittedName>
        <fullName evidence="2">Uncharacterized protein</fullName>
    </submittedName>
</protein>
<evidence type="ECO:0000256" key="1">
    <source>
        <dbReference type="SAM" id="Phobius"/>
    </source>
</evidence>
<organism evidence="2 3">
    <name type="scientific">Phaseolus coccineus</name>
    <name type="common">Scarlet runner bean</name>
    <name type="synonym">Phaseolus multiflorus</name>
    <dbReference type="NCBI Taxonomy" id="3886"/>
    <lineage>
        <taxon>Eukaryota</taxon>
        <taxon>Viridiplantae</taxon>
        <taxon>Streptophyta</taxon>
        <taxon>Embryophyta</taxon>
        <taxon>Tracheophyta</taxon>
        <taxon>Spermatophyta</taxon>
        <taxon>Magnoliopsida</taxon>
        <taxon>eudicotyledons</taxon>
        <taxon>Gunneridae</taxon>
        <taxon>Pentapetalae</taxon>
        <taxon>rosids</taxon>
        <taxon>fabids</taxon>
        <taxon>Fabales</taxon>
        <taxon>Fabaceae</taxon>
        <taxon>Papilionoideae</taxon>
        <taxon>50 kb inversion clade</taxon>
        <taxon>NPAAA clade</taxon>
        <taxon>indigoferoid/millettioid clade</taxon>
        <taxon>Phaseoleae</taxon>
        <taxon>Phaseolus</taxon>
    </lineage>
</organism>
<dbReference type="EMBL" id="JAYMYR010000005">
    <property type="protein sequence ID" value="KAK7363964.1"/>
    <property type="molecule type" value="Genomic_DNA"/>
</dbReference>
<dbReference type="AlphaFoldDB" id="A0AAN9RAM3"/>
<proteinExistence type="predicted"/>
<keyword evidence="1" id="KW-0472">Membrane</keyword>
<comment type="caution">
    <text evidence="2">The sequence shown here is derived from an EMBL/GenBank/DDBJ whole genome shotgun (WGS) entry which is preliminary data.</text>
</comment>
<keyword evidence="1" id="KW-1133">Transmembrane helix</keyword>
<sequence length="85" mass="9854">MFPSGFANLVQAGSNEFLVQSHCNCTGIFLRSCLVFFLYYIMLVVSDIKAEISIRRGLFPIILLFVPYILFAFAFWYSRYACNFK</sequence>
<dbReference type="Proteomes" id="UP001374584">
    <property type="component" value="Unassembled WGS sequence"/>
</dbReference>
<keyword evidence="1" id="KW-0812">Transmembrane</keyword>
<name>A0AAN9RAM3_PHACN</name>
<reference evidence="2 3" key="1">
    <citation type="submission" date="2024-01" db="EMBL/GenBank/DDBJ databases">
        <title>The genomes of 5 underutilized Papilionoideae crops provide insights into root nodulation and disease resistanc.</title>
        <authorList>
            <person name="Jiang F."/>
        </authorList>
    </citation>
    <scope>NUCLEOTIDE SEQUENCE [LARGE SCALE GENOMIC DNA]</scope>
    <source>
        <strain evidence="2">JINMINGXINNONG_FW02</strain>
        <tissue evidence="2">Leaves</tissue>
    </source>
</reference>
<feature type="transmembrane region" description="Helical" evidence="1">
    <location>
        <begin position="28"/>
        <end position="45"/>
    </location>
</feature>
<evidence type="ECO:0000313" key="2">
    <source>
        <dbReference type="EMBL" id="KAK7363964.1"/>
    </source>
</evidence>
<keyword evidence="3" id="KW-1185">Reference proteome</keyword>
<evidence type="ECO:0000313" key="3">
    <source>
        <dbReference type="Proteomes" id="UP001374584"/>
    </source>
</evidence>
<feature type="transmembrane region" description="Helical" evidence="1">
    <location>
        <begin position="57"/>
        <end position="77"/>
    </location>
</feature>
<gene>
    <name evidence="2" type="ORF">VNO80_12249</name>
</gene>